<evidence type="ECO:0000259" key="1">
    <source>
        <dbReference type="Pfam" id="PF05257"/>
    </source>
</evidence>
<sequence>MNTKKFIVFLVSLIFFVGCSTKTDVAQNDFYDIYNDENLTDIKEDFQSQLVLQDDKTEEFSIPNADKYPYDLVKLLDRYLNTKAGGDCSGFVSLINGRYDNLYFDENELNSYYSNHRKSQAMYNLYKYNEKISLKNPKVGDLIFFSNTSTKKSIKSVNPKNVTHVGIIRGVNKDGTIKFIHFASGKNMYGYMNLRDKNTHIRDNKVINSYITRCSNASCLTSNRFIGYGKLN</sequence>
<organism evidence="2 3">
    <name type="scientific">Campylobacter sputorum subsp. sputorum</name>
    <dbReference type="NCBI Taxonomy" id="32024"/>
    <lineage>
        <taxon>Bacteria</taxon>
        <taxon>Pseudomonadati</taxon>
        <taxon>Campylobacterota</taxon>
        <taxon>Epsilonproteobacteria</taxon>
        <taxon>Campylobacterales</taxon>
        <taxon>Campylobacteraceae</taxon>
        <taxon>Campylobacter</taxon>
    </lineage>
</organism>
<dbReference type="OrthoDB" id="5338761at2"/>
<dbReference type="STRING" id="32024.GCA_000788295_00573"/>
<dbReference type="GeneID" id="93090893"/>
<dbReference type="EMBL" id="UFVD01000001">
    <property type="protein sequence ID" value="SUX10267.1"/>
    <property type="molecule type" value="Genomic_DNA"/>
</dbReference>
<dbReference type="RefSeq" id="WP_089182697.1">
    <property type="nucleotide sequence ID" value="NZ_CP043427.1"/>
</dbReference>
<feature type="domain" description="Peptidase C51" evidence="1">
    <location>
        <begin position="85"/>
        <end position="181"/>
    </location>
</feature>
<dbReference type="Proteomes" id="UP000254920">
    <property type="component" value="Unassembled WGS sequence"/>
</dbReference>
<keyword evidence="3" id="KW-1185">Reference proteome</keyword>
<reference evidence="2 3" key="1">
    <citation type="submission" date="2018-06" db="EMBL/GenBank/DDBJ databases">
        <authorList>
            <consortium name="Pathogen Informatics"/>
            <person name="Doyle S."/>
        </authorList>
    </citation>
    <scope>NUCLEOTIDE SEQUENCE [LARGE SCALE GENOMIC DNA]</scope>
    <source>
        <strain evidence="2 3">NCTC12475</strain>
    </source>
</reference>
<proteinExistence type="predicted"/>
<dbReference type="SUPFAM" id="SSF54001">
    <property type="entry name" value="Cysteine proteinases"/>
    <property type="match status" value="1"/>
</dbReference>
<accession>A0A381DIC6</accession>
<dbReference type="InterPro" id="IPR007921">
    <property type="entry name" value="CHAP_dom"/>
</dbReference>
<name>A0A381DIC6_9BACT</name>
<dbReference type="InterPro" id="IPR038765">
    <property type="entry name" value="Papain-like_cys_pep_sf"/>
</dbReference>
<dbReference type="AlphaFoldDB" id="A0A381DIC6"/>
<protein>
    <submittedName>
        <fullName evidence="2">Biopolymer transport ExbB protein</fullName>
    </submittedName>
</protein>
<dbReference type="Gene3D" id="3.90.1720.10">
    <property type="entry name" value="endopeptidase domain like (from Nostoc punctiforme)"/>
    <property type="match status" value="1"/>
</dbReference>
<dbReference type="Pfam" id="PF05257">
    <property type="entry name" value="CHAP"/>
    <property type="match status" value="1"/>
</dbReference>
<dbReference type="PROSITE" id="PS51257">
    <property type="entry name" value="PROKAR_LIPOPROTEIN"/>
    <property type="match status" value="1"/>
</dbReference>
<evidence type="ECO:0000313" key="2">
    <source>
        <dbReference type="EMBL" id="SUX10267.1"/>
    </source>
</evidence>
<evidence type="ECO:0000313" key="3">
    <source>
        <dbReference type="Proteomes" id="UP000254920"/>
    </source>
</evidence>
<gene>
    <name evidence="2" type="ORF">NCTC12475_00453</name>
</gene>